<dbReference type="Proteomes" id="UP001595453">
    <property type="component" value="Unassembled WGS sequence"/>
</dbReference>
<evidence type="ECO:0000259" key="1">
    <source>
        <dbReference type="Pfam" id="PF01755"/>
    </source>
</evidence>
<dbReference type="EMBL" id="JBHRSD010000014">
    <property type="protein sequence ID" value="MFC3032506.1"/>
    <property type="molecule type" value="Genomic_DNA"/>
</dbReference>
<feature type="domain" description="Glycosyl transferase family 25" evidence="1">
    <location>
        <begin position="5"/>
        <end position="181"/>
    </location>
</feature>
<gene>
    <name evidence="2" type="ORF">ACFOEE_08250</name>
</gene>
<accession>A0ABV7CIZ1</accession>
<keyword evidence="3" id="KW-1185">Reference proteome</keyword>
<dbReference type="RefSeq" id="WP_377123083.1">
    <property type="nucleotide sequence ID" value="NZ_JBHRSD010000014.1"/>
</dbReference>
<dbReference type="Pfam" id="PF01755">
    <property type="entry name" value="Glyco_transf_25"/>
    <property type="match status" value="1"/>
</dbReference>
<reference evidence="3" key="1">
    <citation type="journal article" date="2019" name="Int. J. Syst. Evol. Microbiol.">
        <title>The Global Catalogue of Microorganisms (GCM) 10K type strain sequencing project: providing services to taxonomists for standard genome sequencing and annotation.</title>
        <authorList>
            <consortium name="The Broad Institute Genomics Platform"/>
            <consortium name="The Broad Institute Genome Sequencing Center for Infectious Disease"/>
            <person name="Wu L."/>
            <person name="Ma J."/>
        </authorList>
    </citation>
    <scope>NUCLEOTIDE SEQUENCE [LARGE SCALE GENOMIC DNA]</scope>
    <source>
        <strain evidence="3">KCTC 42730</strain>
    </source>
</reference>
<dbReference type="CDD" id="cd06532">
    <property type="entry name" value="Glyco_transf_25"/>
    <property type="match status" value="1"/>
</dbReference>
<organism evidence="2 3">
    <name type="scientific">Pseudoalteromonas fenneropenaei</name>
    <dbReference type="NCBI Taxonomy" id="1737459"/>
    <lineage>
        <taxon>Bacteria</taxon>
        <taxon>Pseudomonadati</taxon>
        <taxon>Pseudomonadota</taxon>
        <taxon>Gammaproteobacteria</taxon>
        <taxon>Alteromonadales</taxon>
        <taxon>Pseudoalteromonadaceae</taxon>
        <taxon>Pseudoalteromonas</taxon>
    </lineage>
</organism>
<evidence type="ECO:0000313" key="3">
    <source>
        <dbReference type="Proteomes" id="UP001595453"/>
    </source>
</evidence>
<sequence>MAYPPIFLINLDDSTERLKHSWQELNKFAIPFERISGVYGKKLSEEQISQHYSKTLNEQVFHRPLGTGEIGCYFSHRKAWQTIVDRKLPYAIVLEDDFNLAGDLNEVVAQIESLPLDWELIKLAAYENRTRPVAHRQPLNPPFELVVHNKPITGCCAQAISYAGAKKLLAATATFGRPVDTDIQHSWETKVAVFALMPFIVKQRTDLNSDIQANSGSKRIAQHKLRKLKLQLQDKVKNALFRHKQIAALKRVYAERNTASASSKNRA</sequence>
<protein>
    <submittedName>
        <fullName evidence="2">Glycosyltransferase family 25 protein</fullName>
    </submittedName>
</protein>
<proteinExistence type="predicted"/>
<name>A0ABV7CIZ1_9GAMM</name>
<comment type="caution">
    <text evidence="2">The sequence shown here is derived from an EMBL/GenBank/DDBJ whole genome shotgun (WGS) entry which is preliminary data.</text>
</comment>
<evidence type="ECO:0000313" key="2">
    <source>
        <dbReference type="EMBL" id="MFC3032506.1"/>
    </source>
</evidence>
<dbReference type="InterPro" id="IPR002654">
    <property type="entry name" value="Glyco_trans_25"/>
</dbReference>